<dbReference type="SUPFAM" id="SSF50156">
    <property type="entry name" value="PDZ domain-like"/>
    <property type="match status" value="1"/>
</dbReference>
<feature type="transmembrane region" description="Helical" evidence="2">
    <location>
        <begin position="12"/>
        <end position="31"/>
    </location>
</feature>
<keyword evidence="2" id="KW-0812">Transmembrane</keyword>
<evidence type="ECO:0000256" key="2">
    <source>
        <dbReference type="SAM" id="Phobius"/>
    </source>
</evidence>
<dbReference type="InterPro" id="IPR036034">
    <property type="entry name" value="PDZ_sf"/>
</dbReference>
<dbReference type="PROSITE" id="PS51786">
    <property type="entry name" value="LON_PROTEOLYTIC"/>
    <property type="match status" value="1"/>
</dbReference>
<dbReference type="NCBIfam" id="NF041438">
    <property type="entry name" value="SepM_fam_S16"/>
    <property type="match status" value="1"/>
</dbReference>
<dbReference type="Pfam" id="PF13180">
    <property type="entry name" value="PDZ_2"/>
    <property type="match status" value="1"/>
</dbReference>
<proteinExistence type="inferred from homology"/>
<dbReference type="GO" id="GO:0006508">
    <property type="term" value="P:proteolysis"/>
    <property type="evidence" value="ECO:0007669"/>
    <property type="project" value="UniProtKB-KW"/>
</dbReference>
<dbReference type="GO" id="GO:0030163">
    <property type="term" value="P:protein catabolic process"/>
    <property type="evidence" value="ECO:0007669"/>
    <property type="project" value="InterPro"/>
</dbReference>
<dbReference type="PATRIC" id="fig|1423760.3.peg.1653"/>
<name>A0A0R1U8W0_9LACO</name>
<dbReference type="PANTHER" id="PTHR10046">
    <property type="entry name" value="ATP DEPENDENT LON PROTEASE FAMILY MEMBER"/>
    <property type="match status" value="1"/>
</dbReference>
<dbReference type="AlphaFoldDB" id="A0A0R1U8W0"/>
<dbReference type="GO" id="GO:0004176">
    <property type="term" value="F:ATP-dependent peptidase activity"/>
    <property type="evidence" value="ECO:0007669"/>
    <property type="project" value="UniProtKB-UniRule"/>
</dbReference>
<sequence length="350" mass="38690">MNTKQDKRILRRILGGLLAILFVAWALFWPLNSYIESPGTADDLKAYVKVKDHPDRGKGSFMITSVYLQQARPATWIWAKLTPHTTIESAAAVTGGQSSRTYNKVQDFYMQSAINEAIAVAFKAAHQEYHKEYLGIYVLSVQKNSRFKHQVKVGDTITAVNGHHFDNAAGYQQYIAHRPVGSRLTVTYLHNGRTKQATQKLVKIATGKPGIGIILTDNVKVTTKIKTKIDPGQIGGPSGGLMFALQVYEQLTQQDLRHGRKIAGTGTINAKGQVGEIGGIDKKVIAAHKAGATVFFAPYVKPTKVVLKYEEGHQTNYQLAKATAQKYAPKMKVVPVKTFNDAVKYLQTHR</sequence>
<dbReference type="EMBL" id="AZFK01000042">
    <property type="protein sequence ID" value="KRL89737.1"/>
    <property type="molecule type" value="Genomic_DNA"/>
</dbReference>
<dbReference type="SUPFAM" id="SSF54211">
    <property type="entry name" value="Ribosomal protein S5 domain 2-like"/>
    <property type="match status" value="1"/>
</dbReference>
<keyword evidence="2" id="KW-0472">Membrane</keyword>
<keyword evidence="1" id="KW-0378">Hydrolase</keyword>
<dbReference type="EC" id="3.4.21.53" evidence="1"/>
<feature type="active site" evidence="1">
    <location>
        <position position="238"/>
    </location>
</feature>
<dbReference type="InterPro" id="IPR008269">
    <property type="entry name" value="Lon_proteolytic"/>
</dbReference>
<keyword evidence="2" id="KW-1133">Transmembrane helix</keyword>
<dbReference type="InterPro" id="IPR014721">
    <property type="entry name" value="Ribsml_uS5_D2-typ_fold_subgr"/>
</dbReference>
<accession>A0A0R1U8W0</accession>
<keyword evidence="1" id="KW-0645">Protease</keyword>
<dbReference type="InterPro" id="IPR001478">
    <property type="entry name" value="PDZ"/>
</dbReference>
<comment type="caution">
    <text evidence="4">The sequence shown here is derived from an EMBL/GenBank/DDBJ whole genome shotgun (WGS) entry which is preliminary data.</text>
</comment>
<evidence type="ECO:0000313" key="5">
    <source>
        <dbReference type="Proteomes" id="UP000050816"/>
    </source>
</evidence>
<evidence type="ECO:0000313" key="4">
    <source>
        <dbReference type="EMBL" id="KRL89737.1"/>
    </source>
</evidence>
<dbReference type="RefSeq" id="WP_056954841.1">
    <property type="nucleotide sequence ID" value="NZ_AZFK01000042.1"/>
</dbReference>
<organism evidence="4 5">
    <name type="scientific">Limosilactobacillus ingluviei DSM 15946</name>
    <dbReference type="NCBI Taxonomy" id="1423760"/>
    <lineage>
        <taxon>Bacteria</taxon>
        <taxon>Bacillati</taxon>
        <taxon>Bacillota</taxon>
        <taxon>Bacilli</taxon>
        <taxon>Lactobacillales</taxon>
        <taxon>Lactobacillaceae</taxon>
        <taxon>Limosilactobacillus</taxon>
    </lineage>
</organism>
<dbReference type="InterPro" id="IPR020568">
    <property type="entry name" value="Ribosomal_Su5_D2-typ_SF"/>
</dbReference>
<comment type="similarity">
    <text evidence="1">Belongs to the peptidase S16 family.</text>
</comment>
<feature type="active site" evidence="1">
    <location>
        <position position="283"/>
    </location>
</feature>
<dbReference type="GO" id="GO:0005524">
    <property type="term" value="F:ATP binding"/>
    <property type="evidence" value="ECO:0007669"/>
    <property type="project" value="InterPro"/>
</dbReference>
<keyword evidence="1" id="KW-0720">Serine protease</keyword>
<dbReference type="InterPro" id="IPR027065">
    <property type="entry name" value="Lon_Prtase"/>
</dbReference>
<dbReference type="GO" id="GO:0004252">
    <property type="term" value="F:serine-type endopeptidase activity"/>
    <property type="evidence" value="ECO:0007669"/>
    <property type="project" value="UniProtKB-UniRule"/>
</dbReference>
<dbReference type="Proteomes" id="UP000050816">
    <property type="component" value="Unassembled WGS sequence"/>
</dbReference>
<evidence type="ECO:0000256" key="1">
    <source>
        <dbReference type="PROSITE-ProRule" id="PRU01122"/>
    </source>
</evidence>
<comment type="catalytic activity">
    <reaction evidence="1">
        <text>Hydrolysis of proteins in presence of ATP.</text>
        <dbReference type="EC" id="3.4.21.53"/>
    </reaction>
</comment>
<protein>
    <recommendedName>
        <fullName evidence="1">endopeptidase La</fullName>
        <ecNumber evidence="1">3.4.21.53</ecNumber>
    </recommendedName>
</protein>
<reference evidence="4 5" key="1">
    <citation type="journal article" date="2015" name="Genome Announc.">
        <title>Expanding the biotechnology potential of lactobacilli through comparative genomics of 213 strains and associated genera.</title>
        <authorList>
            <person name="Sun Z."/>
            <person name="Harris H.M."/>
            <person name="McCann A."/>
            <person name="Guo C."/>
            <person name="Argimon S."/>
            <person name="Zhang W."/>
            <person name="Yang X."/>
            <person name="Jeffery I.B."/>
            <person name="Cooney J.C."/>
            <person name="Kagawa T.F."/>
            <person name="Liu W."/>
            <person name="Song Y."/>
            <person name="Salvetti E."/>
            <person name="Wrobel A."/>
            <person name="Rasinkangas P."/>
            <person name="Parkhill J."/>
            <person name="Rea M.C."/>
            <person name="O'Sullivan O."/>
            <person name="Ritari J."/>
            <person name="Douillard F.P."/>
            <person name="Paul Ross R."/>
            <person name="Yang R."/>
            <person name="Briner A.E."/>
            <person name="Felis G.E."/>
            <person name="de Vos W.M."/>
            <person name="Barrangou R."/>
            <person name="Klaenhammer T.R."/>
            <person name="Caufield P.W."/>
            <person name="Cui Y."/>
            <person name="Zhang H."/>
            <person name="O'Toole P.W."/>
        </authorList>
    </citation>
    <scope>NUCLEOTIDE SEQUENCE [LARGE SCALE GENOMIC DNA]</scope>
    <source>
        <strain evidence="4 5">DSM 15946</strain>
    </source>
</reference>
<dbReference type="Pfam" id="PF05362">
    <property type="entry name" value="Lon_C"/>
    <property type="match status" value="1"/>
</dbReference>
<gene>
    <name evidence="4" type="ORF">FC43_GL001580</name>
</gene>
<evidence type="ECO:0000259" key="3">
    <source>
        <dbReference type="PROSITE" id="PS51786"/>
    </source>
</evidence>
<dbReference type="Gene3D" id="3.30.230.10">
    <property type="match status" value="1"/>
</dbReference>
<feature type="domain" description="Lon proteolytic" evidence="3">
    <location>
        <begin position="233"/>
        <end position="349"/>
    </location>
</feature>